<dbReference type="SUPFAM" id="SSF56317">
    <property type="entry name" value="Carbon-nitrogen hydrolase"/>
    <property type="match status" value="1"/>
</dbReference>
<dbReference type="InterPro" id="IPR036526">
    <property type="entry name" value="C-N_Hydrolase_sf"/>
</dbReference>
<dbReference type="PANTHER" id="PTHR43674:SF2">
    <property type="entry name" value="BETA-UREIDOPROPIONASE"/>
    <property type="match status" value="1"/>
</dbReference>
<accession>A0A3B1DZG5</accession>
<proteinExistence type="predicted"/>
<dbReference type="GO" id="GO:0050126">
    <property type="term" value="F:N-carbamoylputrescine amidase activity"/>
    <property type="evidence" value="ECO:0007669"/>
    <property type="project" value="UniProtKB-EC"/>
</dbReference>
<name>A0A3B1DZG5_9ZZZZ</name>
<evidence type="ECO:0000259" key="2">
    <source>
        <dbReference type="PROSITE" id="PS50263"/>
    </source>
</evidence>
<dbReference type="AlphaFoldDB" id="A0A3B1DZG5"/>
<dbReference type="Pfam" id="PF00795">
    <property type="entry name" value="CN_hydrolase"/>
    <property type="match status" value="1"/>
</dbReference>
<dbReference type="EMBL" id="UOGK01000492">
    <property type="protein sequence ID" value="VAX41110.1"/>
    <property type="molecule type" value="Genomic_DNA"/>
</dbReference>
<gene>
    <name evidence="3" type="ORF">MNBD_PLANCTO03-214</name>
</gene>
<dbReference type="InterPro" id="IPR050345">
    <property type="entry name" value="Aliph_Amidase/BUP"/>
</dbReference>
<keyword evidence="1 3" id="KW-0378">Hydrolase</keyword>
<dbReference type="InterPro" id="IPR003010">
    <property type="entry name" value="C-N_Hydrolase"/>
</dbReference>
<dbReference type="PROSITE" id="PS50263">
    <property type="entry name" value="CN_HYDROLASE"/>
    <property type="match status" value="1"/>
</dbReference>
<dbReference type="PANTHER" id="PTHR43674">
    <property type="entry name" value="NITRILASE C965.09-RELATED"/>
    <property type="match status" value="1"/>
</dbReference>
<protein>
    <submittedName>
        <fullName evidence="3">N-carbamoylputrescine amidase / Aliphatic amidase AmiE</fullName>
        <ecNumber evidence="3">3.5.1.4</ecNumber>
        <ecNumber evidence="3">3.5.1.53</ecNumber>
    </submittedName>
</protein>
<dbReference type="EC" id="3.5.1.53" evidence="3"/>
<reference evidence="3" key="1">
    <citation type="submission" date="2018-06" db="EMBL/GenBank/DDBJ databases">
        <authorList>
            <person name="Zhirakovskaya E."/>
        </authorList>
    </citation>
    <scope>NUCLEOTIDE SEQUENCE</scope>
</reference>
<evidence type="ECO:0000313" key="3">
    <source>
        <dbReference type="EMBL" id="VAX41110.1"/>
    </source>
</evidence>
<sequence>MSRITRAAVIQAASPSAADLSLPDLKQAMIEKHLPMIAEAADKGARICCLQEIFYGPYFCAEQDTKWYQTAEPVPDGPTIKLMQEQARKHKMILVVPIYEQAMTGVYYNTAAIIDEHGEYLGKYRKHHIPHCHPGFWEKFYFTPGNQGYPVFATSAGRIGIYICYDRHFPEGARELGLNGAEIVFNPSATVAGLSEYLWKLEQPAHAVANQYFVAAINRVGTEAPWSIGEFYGQSYFCNPRGQIIAEASRDKDEVLVADLDLDQIQEVRDVWQFYRDRRPESYTQIAES</sequence>
<dbReference type="EC" id="3.5.1.4" evidence="3"/>
<feature type="domain" description="CN hydrolase" evidence="2">
    <location>
        <begin position="5"/>
        <end position="262"/>
    </location>
</feature>
<dbReference type="Gene3D" id="3.60.110.10">
    <property type="entry name" value="Carbon-nitrogen hydrolase"/>
    <property type="match status" value="1"/>
</dbReference>
<evidence type="ECO:0000256" key="1">
    <source>
        <dbReference type="ARBA" id="ARBA00022801"/>
    </source>
</evidence>
<organism evidence="3">
    <name type="scientific">hydrothermal vent metagenome</name>
    <dbReference type="NCBI Taxonomy" id="652676"/>
    <lineage>
        <taxon>unclassified sequences</taxon>
        <taxon>metagenomes</taxon>
        <taxon>ecological metagenomes</taxon>
    </lineage>
</organism>
<dbReference type="GO" id="GO:0004040">
    <property type="term" value="F:amidase activity"/>
    <property type="evidence" value="ECO:0007669"/>
    <property type="project" value="UniProtKB-EC"/>
</dbReference>